<organism evidence="1 2">
    <name type="scientific">Actinidia chinensis var. chinensis</name>
    <name type="common">Chinese soft-hair kiwi</name>
    <dbReference type="NCBI Taxonomy" id="1590841"/>
    <lineage>
        <taxon>Eukaryota</taxon>
        <taxon>Viridiplantae</taxon>
        <taxon>Streptophyta</taxon>
        <taxon>Embryophyta</taxon>
        <taxon>Tracheophyta</taxon>
        <taxon>Spermatophyta</taxon>
        <taxon>Magnoliopsida</taxon>
        <taxon>eudicotyledons</taxon>
        <taxon>Gunneridae</taxon>
        <taxon>Pentapetalae</taxon>
        <taxon>asterids</taxon>
        <taxon>Ericales</taxon>
        <taxon>Actinidiaceae</taxon>
        <taxon>Actinidia</taxon>
    </lineage>
</organism>
<gene>
    <name evidence="1" type="ORF">CEY00_Acc33319</name>
</gene>
<dbReference type="OrthoDB" id="274641at2759"/>
<dbReference type="Gramene" id="PSR85331">
    <property type="protein sequence ID" value="PSR85331"/>
    <property type="gene ID" value="CEY00_Acc33319"/>
</dbReference>
<dbReference type="InParanoid" id="A0A2R6P4X7"/>
<reference evidence="1 2" key="1">
    <citation type="submission" date="2017-07" db="EMBL/GenBank/DDBJ databases">
        <title>An improved, manually edited Actinidia chinensis var. chinensis (kiwifruit) genome highlights the challenges associated with draft genomes and gene prediction in plants.</title>
        <authorList>
            <person name="Pilkington S."/>
            <person name="Crowhurst R."/>
            <person name="Hilario E."/>
            <person name="Nardozza S."/>
            <person name="Fraser L."/>
            <person name="Peng Y."/>
            <person name="Gunaseelan K."/>
            <person name="Simpson R."/>
            <person name="Tahir J."/>
            <person name="Deroles S."/>
            <person name="Templeton K."/>
            <person name="Luo Z."/>
            <person name="Davy M."/>
            <person name="Cheng C."/>
            <person name="Mcneilage M."/>
            <person name="Scaglione D."/>
            <person name="Liu Y."/>
            <person name="Zhang Q."/>
            <person name="Datson P."/>
            <person name="De Silva N."/>
            <person name="Gardiner S."/>
            <person name="Bassett H."/>
            <person name="Chagne D."/>
            <person name="Mccallum J."/>
            <person name="Dzierzon H."/>
            <person name="Deng C."/>
            <person name="Wang Y.-Y."/>
            <person name="Barron N."/>
            <person name="Manako K."/>
            <person name="Bowen J."/>
            <person name="Foster T."/>
            <person name="Erridge Z."/>
            <person name="Tiffin H."/>
            <person name="Waite C."/>
            <person name="Davies K."/>
            <person name="Grierson E."/>
            <person name="Laing W."/>
            <person name="Kirk R."/>
            <person name="Chen X."/>
            <person name="Wood M."/>
            <person name="Montefiori M."/>
            <person name="Brummell D."/>
            <person name="Schwinn K."/>
            <person name="Catanach A."/>
            <person name="Fullerton C."/>
            <person name="Li D."/>
            <person name="Meiyalaghan S."/>
            <person name="Nieuwenhuizen N."/>
            <person name="Read N."/>
            <person name="Prakash R."/>
            <person name="Hunter D."/>
            <person name="Zhang H."/>
            <person name="Mckenzie M."/>
            <person name="Knabel M."/>
            <person name="Harris A."/>
            <person name="Allan A."/>
            <person name="Chen A."/>
            <person name="Janssen B."/>
            <person name="Plunkett B."/>
            <person name="Dwamena C."/>
            <person name="Voogd C."/>
            <person name="Leif D."/>
            <person name="Lafferty D."/>
            <person name="Souleyre E."/>
            <person name="Varkonyi-Gasic E."/>
            <person name="Gambi F."/>
            <person name="Hanley J."/>
            <person name="Yao J.-L."/>
            <person name="Cheung J."/>
            <person name="David K."/>
            <person name="Warren B."/>
            <person name="Marsh K."/>
            <person name="Snowden K."/>
            <person name="Lin-Wang K."/>
            <person name="Brian L."/>
            <person name="Martinez-Sanchez M."/>
            <person name="Wang M."/>
            <person name="Ileperuma N."/>
            <person name="Macnee N."/>
            <person name="Campin R."/>
            <person name="Mcatee P."/>
            <person name="Drummond R."/>
            <person name="Espley R."/>
            <person name="Ireland H."/>
            <person name="Wu R."/>
            <person name="Atkinson R."/>
            <person name="Karunairetnam S."/>
            <person name="Bulley S."/>
            <person name="Chunkath S."/>
            <person name="Hanley Z."/>
            <person name="Storey R."/>
            <person name="Thrimawithana A."/>
            <person name="Thomson S."/>
            <person name="David C."/>
            <person name="Testolin R."/>
        </authorList>
    </citation>
    <scope>NUCLEOTIDE SEQUENCE [LARGE SCALE GENOMIC DNA]</scope>
    <source>
        <strain evidence="2">cv. Red5</strain>
        <tissue evidence="1">Young leaf</tissue>
    </source>
</reference>
<dbReference type="AlphaFoldDB" id="A0A2R6P4X7"/>
<dbReference type="Proteomes" id="UP000241394">
    <property type="component" value="Chromosome LG29"/>
</dbReference>
<keyword evidence="2" id="KW-1185">Reference proteome</keyword>
<sequence>MVVYNLLTVVEWICWLNGQRKKAPTSEEMMELEARRERVRLNVALLKKEEEERRAEEGSRHTTTKIGKVVVPDLRILFSSFQMLRKIPNSYKWNCTGG</sequence>
<accession>A0A2R6P4X7</accession>
<evidence type="ECO:0000313" key="1">
    <source>
        <dbReference type="EMBL" id="PSR85331.1"/>
    </source>
</evidence>
<dbReference type="STRING" id="1590841.A0A2R6P4X7"/>
<comment type="caution">
    <text evidence="1">The sequence shown here is derived from an EMBL/GenBank/DDBJ whole genome shotgun (WGS) entry which is preliminary data.</text>
</comment>
<proteinExistence type="predicted"/>
<name>A0A2R6P4X7_ACTCC</name>
<protein>
    <submittedName>
        <fullName evidence="1">Uncharacterized protein</fullName>
    </submittedName>
</protein>
<reference evidence="2" key="2">
    <citation type="journal article" date="2018" name="BMC Genomics">
        <title>A manually annotated Actinidia chinensis var. chinensis (kiwifruit) genome highlights the challenges associated with draft genomes and gene prediction in plants.</title>
        <authorList>
            <person name="Pilkington S.M."/>
            <person name="Crowhurst R."/>
            <person name="Hilario E."/>
            <person name="Nardozza S."/>
            <person name="Fraser L."/>
            <person name="Peng Y."/>
            <person name="Gunaseelan K."/>
            <person name="Simpson R."/>
            <person name="Tahir J."/>
            <person name="Deroles S.C."/>
            <person name="Templeton K."/>
            <person name="Luo Z."/>
            <person name="Davy M."/>
            <person name="Cheng C."/>
            <person name="McNeilage M."/>
            <person name="Scaglione D."/>
            <person name="Liu Y."/>
            <person name="Zhang Q."/>
            <person name="Datson P."/>
            <person name="De Silva N."/>
            <person name="Gardiner S.E."/>
            <person name="Bassett H."/>
            <person name="Chagne D."/>
            <person name="McCallum J."/>
            <person name="Dzierzon H."/>
            <person name="Deng C."/>
            <person name="Wang Y.Y."/>
            <person name="Barron L."/>
            <person name="Manako K."/>
            <person name="Bowen J."/>
            <person name="Foster T.M."/>
            <person name="Erridge Z.A."/>
            <person name="Tiffin H."/>
            <person name="Waite C.N."/>
            <person name="Davies K.M."/>
            <person name="Grierson E.P."/>
            <person name="Laing W.A."/>
            <person name="Kirk R."/>
            <person name="Chen X."/>
            <person name="Wood M."/>
            <person name="Montefiori M."/>
            <person name="Brummell D.A."/>
            <person name="Schwinn K.E."/>
            <person name="Catanach A."/>
            <person name="Fullerton C."/>
            <person name="Li D."/>
            <person name="Meiyalaghan S."/>
            <person name="Nieuwenhuizen N."/>
            <person name="Read N."/>
            <person name="Prakash R."/>
            <person name="Hunter D."/>
            <person name="Zhang H."/>
            <person name="McKenzie M."/>
            <person name="Knabel M."/>
            <person name="Harris A."/>
            <person name="Allan A.C."/>
            <person name="Gleave A."/>
            <person name="Chen A."/>
            <person name="Janssen B.J."/>
            <person name="Plunkett B."/>
            <person name="Ampomah-Dwamena C."/>
            <person name="Voogd C."/>
            <person name="Leif D."/>
            <person name="Lafferty D."/>
            <person name="Souleyre E.J.F."/>
            <person name="Varkonyi-Gasic E."/>
            <person name="Gambi F."/>
            <person name="Hanley J."/>
            <person name="Yao J.L."/>
            <person name="Cheung J."/>
            <person name="David K.M."/>
            <person name="Warren B."/>
            <person name="Marsh K."/>
            <person name="Snowden K.C."/>
            <person name="Lin-Wang K."/>
            <person name="Brian L."/>
            <person name="Martinez-Sanchez M."/>
            <person name="Wang M."/>
            <person name="Ileperuma N."/>
            <person name="Macnee N."/>
            <person name="Campin R."/>
            <person name="McAtee P."/>
            <person name="Drummond R.S.M."/>
            <person name="Espley R.V."/>
            <person name="Ireland H.S."/>
            <person name="Wu R."/>
            <person name="Atkinson R.G."/>
            <person name="Karunairetnam S."/>
            <person name="Bulley S."/>
            <person name="Chunkath S."/>
            <person name="Hanley Z."/>
            <person name="Storey R."/>
            <person name="Thrimawithana A.H."/>
            <person name="Thomson S."/>
            <person name="David C."/>
            <person name="Testolin R."/>
            <person name="Huang H."/>
            <person name="Hellens R.P."/>
            <person name="Schaffer R.J."/>
        </authorList>
    </citation>
    <scope>NUCLEOTIDE SEQUENCE [LARGE SCALE GENOMIC DNA]</scope>
    <source>
        <strain evidence="2">cv. Red5</strain>
    </source>
</reference>
<evidence type="ECO:0000313" key="2">
    <source>
        <dbReference type="Proteomes" id="UP000241394"/>
    </source>
</evidence>
<dbReference type="EMBL" id="NKQK01000029">
    <property type="protein sequence ID" value="PSR85331.1"/>
    <property type="molecule type" value="Genomic_DNA"/>
</dbReference>